<dbReference type="InterPro" id="IPR044086">
    <property type="entry name" value="LUC3-like"/>
</dbReference>
<comment type="caution">
    <text evidence="5">The sequence shown here is derived from an EMBL/GenBank/DDBJ whole genome shotgun (WGS) entry which is preliminary data.</text>
</comment>
<name>A0ABT5KZR5_9ALTE</name>
<dbReference type="Gene3D" id="3.40.309.10">
    <property type="entry name" value="Aldehyde Dehydrogenase, Chain A, domain 2"/>
    <property type="match status" value="1"/>
</dbReference>
<sequence>MQRYKTIIDGRQCHTDKHIDVLNPATAMPFAQMALSSVEQVDEAVQAAAVAFESWRQTSADERKEYLHQLAALLEQNMPELMALITQETGKPLNGLHGVGAGMEVGGAAAWIHVNADYDLPVEVLQDNDTARIELHRKPLGVVASVTPWNWPLLIASWHITPALRAGNTVVIKPSPLTPVTTARFVELANTVLPPGVLNLVAGGAEVGARLTSHPKVAKVIFTGSTPTGKRIMQGAAEHLQRLTLELGGNDAGIVLSDVDVKAVAPKLVAAALNNNGQTCAALKRLYVHDSIYEALGQEIANVVSKITLGNGLEDGVELGPLQNKTQLNIVSTLVEKARQNGARILCGGEPFGNSGFFYSPTVLLDVDDQDAVVSEEQFGPVIPLIRYTDIDDAVARANALDVGLGSSVWSQDVNQATEIAHRLEAGTTWINDHGTIQPDMPFGGVKQSGMGVEFGLHGLHELTRLHAVKIAR</sequence>
<dbReference type="InterPro" id="IPR016161">
    <property type="entry name" value="Ald_DH/histidinol_DH"/>
</dbReference>
<dbReference type="InterPro" id="IPR015590">
    <property type="entry name" value="Aldehyde_DH_dom"/>
</dbReference>
<keyword evidence="1 3" id="KW-0560">Oxidoreductase</keyword>
<evidence type="ECO:0000259" key="4">
    <source>
        <dbReference type="Pfam" id="PF00171"/>
    </source>
</evidence>
<dbReference type="PROSITE" id="PS00070">
    <property type="entry name" value="ALDEHYDE_DEHYDR_CYS"/>
    <property type="match status" value="1"/>
</dbReference>
<keyword evidence="6" id="KW-1185">Reference proteome</keyword>
<evidence type="ECO:0000256" key="1">
    <source>
        <dbReference type="ARBA" id="ARBA00023002"/>
    </source>
</evidence>
<dbReference type="InterPro" id="IPR016163">
    <property type="entry name" value="Ald_DH_C"/>
</dbReference>
<dbReference type="Gene3D" id="3.40.605.10">
    <property type="entry name" value="Aldehyde Dehydrogenase, Chain A, domain 1"/>
    <property type="match status" value="1"/>
</dbReference>
<dbReference type="EMBL" id="JAQQXP010000001">
    <property type="protein sequence ID" value="MDC8830265.1"/>
    <property type="molecule type" value="Genomic_DNA"/>
</dbReference>
<evidence type="ECO:0000313" key="6">
    <source>
        <dbReference type="Proteomes" id="UP001218788"/>
    </source>
</evidence>
<accession>A0ABT5KZR5</accession>
<reference evidence="5 6" key="1">
    <citation type="submission" date="2022-10" db="EMBL/GenBank/DDBJ databases">
        <title>Alteromonas sp. chi3 Genome sequencing.</title>
        <authorList>
            <person name="Park S."/>
        </authorList>
    </citation>
    <scope>NUCLEOTIDE SEQUENCE [LARGE SCALE GENOMIC DNA]</scope>
    <source>
        <strain evidence="6">chi3</strain>
    </source>
</reference>
<dbReference type="Proteomes" id="UP001218788">
    <property type="component" value="Unassembled WGS sequence"/>
</dbReference>
<evidence type="ECO:0000256" key="2">
    <source>
        <dbReference type="PROSITE-ProRule" id="PRU10007"/>
    </source>
</evidence>
<dbReference type="CDD" id="cd07106">
    <property type="entry name" value="ALDH_AldA-AAD23400"/>
    <property type="match status" value="1"/>
</dbReference>
<evidence type="ECO:0000256" key="3">
    <source>
        <dbReference type="RuleBase" id="RU003345"/>
    </source>
</evidence>
<dbReference type="PANTHER" id="PTHR11699">
    <property type="entry name" value="ALDEHYDE DEHYDROGENASE-RELATED"/>
    <property type="match status" value="1"/>
</dbReference>
<protein>
    <submittedName>
        <fullName evidence="5">Aldehyde dehydrogenase family protein</fullName>
    </submittedName>
</protein>
<dbReference type="SUPFAM" id="SSF53720">
    <property type="entry name" value="ALDH-like"/>
    <property type="match status" value="1"/>
</dbReference>
<dbReference type="InterPro" id="IPR016160">
    <property type="entry name" value="Ald_DH_CS_CYS"/>
</dbReference>
<dbReference type="InterPro" id="IPR029510">
    <property type="entry name" value="Ald_DH_CS_GLU"/>
</dbReference>
<organism evidence="5 6">
    <name type="scientific">Alteromonas gilva</name>
    <dbReference type="NCBI Taxonomy" id="2987522"/>
    <lineage>
        <taxon>Bacteria</taxon>
        <taxon>Pseudomonadati</taxon>
        <taxon>Pseudomonadota</taxon>
        <taxon>Gammaproteobacteria</taxon>
        <taxon>Alteromonadales</taxon>
        <taxon>Alteromonadaceae</taxon>
        <taxon>Alteromonas/Salinimonas group</taxon>
        <taxon>Alteromonas</taxon>
    </lineage>
</organism>
<feature type="active site" evidence="2">
    <location>
        <position position="246"/>
    </location>
</feature>
<feature type="domain" description="Aldehyde dehydrogenase" evidence="4">
    <location>
        <begin position="16"/>
        <end position="468"/>
    </location>
</feature>
<gene>
    <name evidence="5" type="ORF">OIK42_05755</name>
</gene>
<dbReference type="InterPro" id="IPR016162">
    <property type="entry name" value="Ald_DH_N"/>
</dbReference>
<dbReference type="PROSITE" id="PS00687">
    <property type="entry name" value="ALDEHYDE_DEHYDR_GLU"/>
    <property type="match status" value="1"/>
</dbReference>
<dbReference type="RefSeq" id="WP_273639022.1">
    <property type="nucleotide sequence ID" value="NZ_JAQQXP010000001.1"/>
</dbReference>
<comment type="similarity">
    <text evidence="3">Belongs to the aldehyde dehydrogenase family.</text>
</comment>
<proteinExistence type="inferred from homology"/>
<dbReference type="Pfam" id="PF00171">
    <property type="entry name" value="Aldedh"/>
    <property type="match status" value="1"/>
</dbReference>
<evidence type="ECO:0000313" key="5">
    <source>
        <dbReference type="EMBL" id="MDC8830265.1"/>
    </source>
</evidence>